<keyword evidence="3" id="KW-0067">ATP-binding</keyword>
<gene>
    <name evidence="3" type="ORF">MRK42_14580</name>
</gene>
<evidence type="ECO:0000313" key="3">
    <source>
        <dbReference type="EMBL" id="XAG40219.1"/>
    </source>
</evidence>
<reference evidence="3" key="1">
    <citation type="submission" date="2022-03" db="EMBL/GenBank/DDBJ databases">
        <title>Sea Food Isolates.</title>
        <authorList>
            <person name="Li C."/>
        </authorList>
    </citation>
    <scope>NUCLEOTIDE SEQUENCE</scope>
    <source>
        <strain evidence="3">19NY04SH05-1</strain>
    </source>
</reference>
<feature type="domain" description="Type III restriction enzyme C-terminal endonuclease" evidence="2">
    <location>
        <begin position="904"/>
        <end position="1022"/>
    </location>
</feature>
<dbReference type="SUPFAM" id="SSF52540">
    <property type="entry name" value="P-loop containing nucleoside triphosphate hydrolases"/>
    <property type="match status" value="1"/>
</dbReference>
<name>A0AAU6T5D1_9GAMM</name>
<dbReference type="InterPro" id="IPR027417">
    <property type="entry name" value="P-loop_NTPase"/>
</dbReference>
<dbReference type="InterPro" id="IPR006935">
    <property type="entry name" value="Helicase/UvrB_N"/>
</dbReference>
<accession>A0AAU6T5D1</accession>
<dbReference type="AlphaFoldDB" id="A0AAU6T5D1"/>
<sequence>MKLKFKHQAYQAEAVQAVVDCFKGQLPNDAARHYKIDPGAVATGHSGSTTYEEAGFKNAEIQLSEAQLLANIQAVQTRQNLPQSSALNDYRDRDGKKLTKYHPGAKLNLDIEMETGTGKTYCYIRTIFELNRQYGWSKFIIVVPSIAIREGVYKSLQITAEHFQQDYQKQARFFIYNSKQLHQLESFSSDGGINIMVINVQAFNARGADARRIYEELDDFQTRRPIDVIKANQPIMILDEPQKLEGAKTLESLTEFNPLFILRYSATHNSLHNKVHRLDALDAYNQKLVKKIAVRGITTRGLAGTNAYLYLEGIEVSASKPPVARLEFEIRSASGAIKRDVRKVNKGYNLFEHSGELAQYQGFVVSDINANTDTISFTNGVELVAGDACGDVSESALRRMQIREAVKAHFEKERQLFDQGIKVLSLFFIDEVAKYRDYSAADEKGEYARIFEEEYQLELDAHLGQFDSPYLHYLRSIPVEKTHNGYFSIDKKSKRMVDPNVGKKATETDDVDAYDLILKDKEKLLSFEEPTRFIFSHSALREGWDNPNVFVICTLKHSDNTTTRRQEVGRGLRLAVNQFGERMDDPIRVHDINRLTVVASESYKDFVSALQSDISKSLSTRPQKADENYFVGKVLKTEQGDLKITEDMAKKIYRYLVKNDYTDEQDRITDAYISARKAGTLAAMPGDLQPYSDPILDVIDTIYTDKQLPSIDDDRKGKINPLNSNFDKKEFQELWQRINHKAIYQVDFDSAELITKAVKELDQHLRVEKLHFNIVRGEQVDKATYEQMKTGQGFTVSETEREEYQHSVHSTVKYDLLGKVCELTKLKRSTVAAILQKIQKVVFDQFRNNPEDFISQTARLINTQKATMVVEHLTYDLLEDKFDSSIFTAGQSKQDFVHAGQPLKKHIYDYLITDSDVERKLVFGDPKSDEPGGLESAKEVTVYAKLPRGFSIPTPVGDYNPDWAIAFEEAAVKHVYFVAETKGSMESLQLKAMEQAKVDCAKRFFEKLSEQISSKKVSYSVVDSFKSLMNIVR</sequence>
<dbReference type="Pfam" id="PF19778">
    <property type="entry name" value="RE_endonuc"/>
    <property type="match status" value="1"/>
</dbReference>
<organism evidence="3">
    <name type="scientific">Aeromonas sp. 19NY04SH05-1</name>
    <dbReference type="NCBI Taxonomy" id="2920537"/>
    <lineage>
        <taxon>Bacteria</taxon>
        <taxon>Pseudomonadati</taxon>
        <taxon>Pseudomonadota</taxon>
        <taxon>Gammaproteobacteria</taxon>
        <taxon>Aeromonadales</taxon>
        <taxon>Aeromonadaceae</taxon>
        <taxon>Aeromonas</taxon>
    </lineage>
</organism>
<evidence type="ECO:0000259" key="2">
    <source>
        <dbReference type="Pfam" id="PF19778"/>
    </source>
</evidence>
<dbReference type="EMBL" id="CP095328">
    <property type="protein sequence ID" value="XAG40219.1"/>
    <property type="molecule type" value="Genomic_DNA"/>
</dbReference>
<dbReference type="RefSeq" id="WP_335856086.1">
    <property type="nucleotide sequence ID" value="NZ_CP095328.1"/>
</dbReference>
<feature type="domain" description="Helicase/UvrB N-terminal" evidence="1">
    <location>
        <begin position="79"/>
        <end position="268"/>
    </location>
</feature>
<dbReference type="GO" id="GO:0003677">
    <property type="term" value="F:DNA binding"/>
    <property type="evidence" value="ECO:0007669"/>
    <property type="project" value="InterPro"/>
</dbReference>
<keyword evidence="3" id="KW-0378">Hydrolase</keyword>
<proteinExistence type="predicted"/>
<dbReference type="Pfam" id="PF04851">
    <property type="entry name" value="ResIII"/>
    <property type="match status" value="1"/>
</dbReference>
<evidence type="ECO:0000259" key="1">
    <source>
        <dbReference type="Pfam" id="PF04851"/>
    </source>
</evidence>
<dbReference type="GO" id="GO:0015668">
    <property type="term" value="F:type III site-specific deoxyribonuclease activity"/>
    <property type="evidence" value="ECO:0007669"/>
    <property type="project" value="InterPro"/>
</dbReference>
<keyword evidence="3" id="KW-0347">Helicase</keyword>
<dbReference type="GO" id="GO:0004386">
    <property type="term" value="F:helicase activity"/>
    <property type="evidence" value="ECO:0007669"/>
    <property type="project" value="UniProtKB-KW"/>
</dbReference>
<dbReference type="Gene3D" id="3.40.50.300">
    <property type="entry name" value="P-loop containing nucleotide triphosphate hydrolases"/>
    <property type="match status" value="2"/>
</dbReference>
<keyword evidence="3" id="KW-0547">Nucleotide-binding</keyword>
<dbReference type="InterPro" id="IPR045572">
    <property type="entry name" value="RE_endonuc_C"/>
</dbReference>
<dbReference type="REBASE" id="845284">
    <property type="entry name" value="Asp51ORF14595P"/>
</dbReference>
<protein>
    <submittedName>
        <fullName evidence="3">DEAD/DEAH box helicase family protein</fullName>
    </submittedName>
</protein>
<dbReference type="GO" id="GO:0005524">
    <property type="term" value="F:ATP binding"/>
    <property type="evidence" value="ECO:0007669"/>
    <property type="project" value="InterPro"/>
</dbReference>